<dbReference type="Proteomes" id="UP001079672">
    <property type="component" value="Unassembled WGS sequence"/>
</dbReference>
<reference evidence="4" key="2">
    <citation type="submission" date="2022-12" db="EMBL/GenBank/DDBJ databases">
        <title>Development of a Multilocus Sequence Typing Scheme for Bacteroides fragilis Based on Whole Genome Sequencing Data and Clinical Application.</title>
        <authorList>
            <person name="Nielsen F.D."/>
            <person name="Justesen U.S."/>
        </authorList>
    </citation>
    <scope>NUCLEOTIDE SEQUENCE</scope>
    <source>
        <strain evidence="4">BF_AM_ODE_DK_2015_4</strain>
    </source>
</reference>
<proteinExistence type="predicted"/>
<dbReference type="InterPro" id="IPR021255">
    <property type="entry name" value="DUF2807"/>
</dbReference>
<evidence type="ECO:0000313" key="6">
    <source>
        <dbReference type="Proteomes" id="UP000028294"/>
    </source>
</evidence>
<evidence type="ECO:0000313" key="7">
    <source>
        <dbReference type="Proteomes" id="UP001079672"/>
    </source>
</evidence>
<dbReference type="EMBL" id="JAPTZU010000003">
    <property type="protein sequence ID" value="MCZ2687271.1"/>
    <property type="molecule type" value="Genomic_DNA"/>
</dbReference>
<keyword evidence="2" id="KW-0732">Signal</keyword>
<dbReference type="AlphaFoldDB" id="A0A081TZQ9"/>
<feature type="domain" description="Putative auto-transporter adhesin head GIN" evidence="3">
    <location>
        <begin position="46"/>
        <end position="234"/>
    </location>
</feature>
<sequence length="326" mass="33697">MKTIRKRGISAFLFLSLLMSATLVSAQGAIVASGKYITKNVKVSGFDRIQLKGSPTIEYTQSSGGTKVQVTGSDNLVDLIECRVEGSTLIVNMKPHTNISYGKAGRLKVLVSSPSLRSAFLQGSGDIYLGNLKAEELEVSLAGSGDIVAGDVTCNGDFSALLKGSGDIDVKGQIRAKSVSLTLQGSGDLNVVGVTGSEISAMLQGSGDLKVRSAYTTSTVTAKLSGSGDMDVLGIRANNVAAQLAGSGDMTLSGSTRDATLVLSRSGELNARKLDAENVTARVNGSGDITCVATKTLVTNIQGSGEVSYKGNPSVRSTGKNHLNRL</sequence>
<dbReference type="PANTHER" id="PTHR39200:SF1">
    <property type="entry name" value="AUTO-TRANSPORTER ADHESIN HEAD GIN DOMAIN-CONTAINING PROTEIN-RELATED"/>
    <property type="match status" value="1"/>
</dbReference>
<dbReference type="Gene3D" id="2.160.20.120">
    <property type="match status" value="2"/>
</dbReference>
<evidence type="ECO:0000256" key="2">
    <source>
        <dbReference type="SAM" id="SignalP"/>
    </source>
</evidence>
<evidence type="ECO:0000259" key="3">
    <source>
        <dbReference type="Pfam" id="PF10988"/>
    </source>
</evidence>
<evidence type="ECO:0000313" key="5">
    <source>
        <dbReference type="EMBL" id="QCQ38280.1"/>
    </source>
</evidence>
<organism evidence="4 7">
    <name type="scientific">Bacteroides fragilis</name>
    <dbReference type="NCBI Taxonomy" id="817"/>
    <lineage>
        <taxon>Bacteria</taxon>
        <taxon>Pseudomonadati</taxon>
        <taxon>Bacteroidota</taxon>
        <taxon>Bacteroidia</taxon>
        <taxon>Bacteroidales</taxon>
        <taxon>Bacteroidaceae</taxon>
        <taxon>Bacteroides</taxon>
    </lineage>
</organism>
<dbReference type="GeneID" id="99672538"/>
<feature type="signal peptide" evidence="2">
    <location>
        <begin position="1"/>
        <end position="26"/>
    </location>
</feature>
<name>A0A081TZQ9_BACFG</name>
<evidence type="ECO:0000256" key="1">
    <source>
        <dbReference type="SAM" id="MobiDB-lite"/>
    </source>
</evidence>
<evidence type="ECO:0000313" key="4">
    <source>
        <dbReference type="EMBL" id="MCZ2687271.1"/>
    </source>
</evidence>
<dbReference type="PANTHER" id="PTHR39200">
    <property type="entry name" value="HYPOTHETICAL EXPORTED PROTEIN"/>
    <property type="match status" value="1"/>
</dbReference>
<accession>A0A081TZQ9</accession>
<dbReference type="EMBL" id="CP036553">
    <property type="protein sequence ID" value="QCQ38280.1"/>
    <property type="molecule type" value="Genomic_DNA"/>
</dbReference>
<dbReference type="Proteomes" id="UP000028294">
    <property type="component" value="Chromosome"/>
</dbReference>
<protein>
    <submittedName>
        <fullName evidence="4">DUF2807 domain-containing protein</fullName>
    </submittedName>
</protein>
<feature type="chain" id="PRO_5042326795" evidence="2">
    <location>
        <begin position="27"/>
        <end position="326"/>
    </location>
</feature>
<reference evidence="5 6" key="1">
    <citation type="submission" date="2019-03" db="EMBL/GenBank/DDBJ databases">
        <title>Complete genome assembly of MDR B. fragilis.</title>
        <authorList>
            <person name="Sydenham T.V."/>
            <person name="Hasman H."/>
            <person name="Justesen U.S."/>
        </authorList>
    </citation>
    <scope>NUCLEOTIDE SEQUENCE [LARGE SCALE GENOMIC DNA]</scope>
    <source>
        <strain evidence="5 6">DCMOUH0067B</strain>
    </source>
</reference>
<dbReference type="RefSeq" id="WP_032531706.1">
    <property type="nucleotide sequence ID" value="NZ_CP036553.1"/>
</dbReference>
<gene>
    <name evidence="5" type="ORF">IA74_020440</name>
    <name evidence="4" type="ORF">O1433_07135</name>
</gene>
<feature type="compositionally biased region" description="Polar residues" evidence="1">
    <location>
        <begin position="314"/>
        <end position="326"/>
    </location>
</feature>
<dbReference type="Pfam" id="PF10988">
    <property type="entry name" value="DUF2807"/>
    <property type="match status" value="1"/>
</dbReference>
<feature type="region of interest" description="Disordered" evidence="1">
    <location>
        <begin position="306"/>
        <end position="326"/>
    </location>
</feature>